<evidence type="ECO:0000313" key="3">
    <source>
        <dbReference type="EMBL" id="KAH7125678.1"/>
    </source>
</evidence>
<evidence type="ECO:0000256" key="1">
    <source>
        <dbReference type="SAM" id="MobiDB-lite"/>
    </source>
</evidence>
<keyword evidence="4" id="KW-1185">Reference proteome</keyword>
<dbReference type="AlphaFoldDB" id="A0A9P9DUU6"/>
<name>A0A9P9DUU6_9PLEO</name>
<proteinExistence type="predicted"/>
<gene>
    <name evidence="3" type="ORF">B0J11DRAFT_580213</name>
</gene>
<feature type="region of interest" description="Disordered" evidence="1">
    <location>
        <begin position="115"/>
        <end position="140"/>
    </location>
</feature>
<comment type="caution">
    <text evidence="3">The sequence shown here is derived from an EMBL/GenBank/DDBJ whole genome shotgun (WGS) entry which is preliminary data.</text>
</comment>
<evidence type="ECO:0000256" key="2">
    <source>
        <dbReference type="SAM" id="SignalP"/>
    </source>
</evidence>
<reference evidence="3" key="1">
    <citation type="journal article" date="2021" name="Nat. Commun.">
        <title>Genetic determinants of endophytism in the Arabidopsis root mycobiome.</title>
        <authorList>
            <person name="Mesny F."/>
            <person name="Miyauchi S."/>
            <person name="Thiergart T."/>
            <person name="Pickel B."/>
            <person name="Atanasova L."/>
            <person name="Karlsson M."/>
            <person name="Huettel B."/>
            <person name="Barry K.W."/>
            <person name="Haridas S."/>
            <person name="Chen C."/>
            <person name="Bauer D."/>
            <person name="Andreopoulos W."/>
            <person name="Pangilinan J."/>
            <person name="LaButti K."/>
            <person name="Riley R."/>
            <person name="Lipzen A."/>
            <person name="Clum A."/>
            <person name="Drula E."/>
            <person name="Henrissat B."/>
            <person name="Kohler A."/>
            <person name="Grigoriev I.V."/>
            <person name="Martin F.M."/>
            <person name="Hacquard S."/>
        </authorList>
    </citation>
    <scope>NUCLEOTIDE SEQUENCE</scope>
    <source>
        <strain evidence="3">MPI-CAGE-CH-0243</strain>
    </source>
</reference>
<keyword evidence="2" id="KW-0732">Signal</keyword>
<organism evidence="3 4">
    <name type="scientific">Dendryphion nanum</name>
    <dbReference type="NCBI Taxonomy" id="256645"/>
    <lineage>
        <taxon>Eukaryota</taxon>
        <taxon>Fungi</taxon>
        <taxon>Dikarya</taxon>
        <taxon>Ascomycota</taxon>
        <taxon>Pezizomycotina</taxon>
        <taxon>Dothideomycetes</taxon>
        <taxon>Pleosporomycetidae</taxon>
        <taxon>Pleosporales</taxon>
        <taxon>Torulaceae</taxon>
        <taxon>Dendryphion</taxon>
    </lineage>
</organism>
<dbReference type="EMBL" id="JAGMWT010000007">
    <property type="protein sequence ID" value="KAH7125678.1"/>
    <property type="molecule type" value="Genomic_DNA"/>
</dbReference>
<feature type="chain" id="PRO_5040366159" description="GPI anchored serine-threonine rich protein" evidence="2">
    <location>
        <begin position="19"/>
        <end position="169"/>
    </location>
</feature>
<accession>A0A9P9DUU6</accession>
<evidence type="ECO:0000313" key="4">
    <source>
        <dbReference type="Proteomes" id="UP000700596"/>
    </source>
</evidence>
<evidence type="ECO:0008006" key="5">
    <source>
        <dbReference type="Google" id="ProtNLM"/>
    </source>
</evidence>
<dbReference type="Proteomes" id="UP000700596">
    <property type="component" value="Unassembled WGS sequence"/>
</dbReference>
<protein>
    <recommendedName>
        <fullName evidence="5">GPI anchored serine-threonine rich protein</fullName>
    </recommendedName>
</protein>
<dbReference type="OrthoDB" id="2507140at2759"/>
<sequence>MRTSFLALALSALTFVSAQTPTLPSTSQSTACPAQNIVDACLSGYQDRIKACEATSNDWVCLCDVYTDVLQCYINCPDSSAKSPVQNQVTSFCNAAAPAKSAISASLAAAASTRPPVSSTSSASGTASSPTGTGAPAAASTTASRGAADATMVPVTGVMAVLLGLAGLL</sequence>
<feature type="signal peptide" evidence="2">
    <location>
        <begin position="1"/>
        <end position="18"/>
    </location>
</feature>